<comment type="caution">
    <text evidence="11">The sequence shown here is derived from an EMBL/GenBank/DDBJ whole genome shotgun (WGS) entry which is preliminary data.</text>
</comment>
<dbReference type="PANTHER" id="PTHR48085">
    <property type="entry name" value="CADMIUM/ZINC-TRANSPORTING ATPASE HMA2-RELATED"/>
    <property type="match status" value="1"/>
</dbReference>
<evidence type="ECO:0000256" key="8">
    <source>
        <dbReference type="ARBA" id="ARBA00049338"/>
    </source>
</evidence>
<evidence type="ECO:0000256" key="5">
    <source>
        <dbReference type="ARBA" id="ARBA00022989"/>
    </source>
</evidence>
<dbReference type="InterPro" id="IPR036412">
    <property type="entry name" value="HAD-like_sf"/>
</dbReference>
<organism evidence="11 12">
    <name type="scientific">Pediococcus argentinicus</name>
    <dbReference type="NCBI Taxonomy" id="480391"/>
    <lineage>
        <taxon>Bacteria</taxon>
        <taxon>Bacillati</taxon>
        <taxon>Bacillota</taxon>
        <taxon>Bacilli</taxon>
        <taxon>Lactobacillales</taxon>
        <taxon>Lactobacillaceae</taxon>
        <taxon>Pediococcus</taxon>
    </lineage>
</organism>
<dbReference type="GO" id="GO:0046872">
    <property type="term" value="F:metal ion binding"/>
    <property type="evidence" value="ECO:0007669"/>
    <property type="project" value="UniProtKB-KW"/>
</dbReference>
<dbReference type="InterPro" id="IPR001757">
    <property type="entry name" value="P_typ_ATPase"/>
</dbReference>
<evidence type="ECO:0000256" key="1">
    <source>
        <dbReference type="ARBA" id="ARBA00004141"/>
    </source>
</evidence>
<keyword evidence="9" id="KW-1003">Cell membrane</keyword>
<keyword evidence="12" id="KW-1185">Reference proteome</keyword>
<feature type="transmembrane region" description="Helical" evidence="9">
    <location>
        <begin position="552"/>
        <end position="579"/>
    </location>
</feature>
<dbReference type="Gene3D" id="3.40.50.1000">
    <property type="entry name" value="HAD superfamily/HAD-like"/>
    <property type="match status" value="1"/>
</dbReference>
<feature type="domain" description="P-type ATPase A" evidence="10">
    <location>
        <begin position="112"/>
        <end position="211"/>
    </location>
</feature>
<dbReference type="PROSITE" id="PS00154">
    <property type="entry name" value="ATPASE_E1_E2"/>
    <property type="match status" value="1"/>
</dbReference>
<evidence type="ECO:0000313" key="11">
    <source>
        <dbReference type="EMBL" id="KRO24872.1"/>
    </source>
</evidence>
<evidence type="ECO:0000256" key="4">
    <source>
        <dbReference type="ARBA" id="ARBA00022692"/>
    </source>
</evidence>
<dbReference type="InterPro" id="IPR023214">
    <property type="entry name" value="HAD_sf"/>
</dbReference>
<dbReference type="InterPro" id="IPR008250">
    <property type="entry name" value="ATPase_P-typ_transduc_dom_A_sf"/>
</dbReference>
<dbReference type="InterPro" id="IPR051014">
    <property type="entry name" value="Cation_Transport_ATPase_IB"/>
</dbReference>
<dbReference type="PRINTS" id="PR00119">
    <property type="entry name" value="CATATPASE"/>
</dbReference>
<dbReference type="SUPFAM" id="SSF81665">
    <property type="entry name" value="Calcium ATPase, transmembrane domain M"/>
    <property type="match status" value="1"/>
</dbReference>
<keyword evidence="4 9" id="KW-0812">Transmembrane</keyword>
<dbReference type="EC" id="7.2.2.21" evidence="7"/>
<dbReference type="InterPro" id="IPR018303">
    <property type="entry name" value="ATPase_P-typ_P_site"/>
</dbReference>
<dbReference type="Gene3D" id="3.40.1110.10">
    <property type="entry name" value="Calcium-transporting ATPase, cytoplasmic domain N"/>
    <property type="match status" value="1"/>
</dbReference>
<comment type="subcellular location">
    <subcellularLocation>
        <location evidence="9">Cell membrane</location>
    </subcellularLocation>
    <subcellularLocation>
        <location evidence="1">Membrane</location>
        <topology evidence="1">Multi-pass membrane protein</topology>
    </subcellularLocation>
</comment>
<dbReference type="CDD" id="cd07544">
    <property type="entry name" value="P-type_ATPase_HM"/>
    <property type="match status" value="1"/>
</dbReference>
<sequence length="602" mass="64829">MTHKQTFSTILLIAAAALVLQFIFHLNLYAQIIISIAGIIISIAMTVEMIKTIRSGKYGVDLLAITAVLATIAIGEYWASIIVLIMLTGGDTLEDYASKVAGQELQSLLDKNPQIAHLKKDDNISDIPVDQVKVYDTLLIKPGEVVPVDGEITKGNSTFDESSLTGESLPRTKHVSDTLLSGSINGEQAVEMSATHIAAESQYQSIVQLVKTANTHPAKFVRLADRYSVPFTIVAYLIAGIAWFISKDPVRFAEVLVVASPCPLILAAPIALVSGMSSASRNSIIVKNGTTIEKMAELKTIAFDKTGTITKGKLELAEVVSQNRFSTEQLLQYACTAEQQSSHILARSLLSTHKEIKLLPTDEITEITGTGLQAALTTGEIIKVGRQSFANPDHPNEIQISDTAIFISINNQFVGYITFKDQLRSETITSLKTLKKLGIPHTLLISGDQQAIAENIGKEAGIQEIHGNCLPEQKIKLLQQIPKKQHPVAMVGDGVNDAPSLAVADVGIAMGAHGSTAASEAADVVFLKDSLDRLPVAIQIARYTMSVAKQSVLIGIFICTILMLIAATGVIPALIGALFQEVVDTVTILWALRAHKSIKFIR</sequence>
<dbReference type="NCBIfam" id="TIGR01512">
    <property type="entry name" value="ATPase-IB2_Cd"/>
    <property type="match status" value="1"/>
</dbReference>
<feature type="transmembrane region" description="Helical" evidence="9">
    <location>
        <begin position="7"/>
        <end position="24"/>
    </location>
</feature>
<dbReference type="SUPFAM" id="SSF56784">
    <property type="entry name" value="HAD-like"/>
    <property type="match status" value="1"/>
</dbReference>
<feature type="transmembrane region" description="Helical" evidence="9">
    <location>
        <begin position="30"/>
        <end position="50"/>
    </location>
</feature>
<evidence type="ECO:0000256" key="9">
    <source>
        <dbReference type="RuleBase" id="RU362081"/>
    </source>
</evidence>
<evidence type="ECO:0000256" key="3">
    <source>
        <dbReference type="ARBA" id="ARBA00022539"/>
    </source>
</evidence>
<keyword evidence="9" id="KW-0479">Metal-binding</keyword>
<dbReference type="Pfam" id="PF00122">
    <property type="entry name" value="E1-E2_ATPase"/>
    <property type="match status" value="1"/>
</dbReference>
<evidence type="ECO:0000256" key="6">
    <source>
        <dbReference type="ARBA" id="ARBA00023136"/>
    </source>
</evidence>
<dbReference type="RefSeq" id="WP_057799744.1">
    <property type="nucleotide sequence ID" value="NZ_BJZZ01000018.1"/>
</dbReference>
<keyword evidence="6 9" id="KW-0472">Membrane</keyword>
<comment type="catalytic activity">
    <reaction evidence="8">
        <text>Cd(2+)(in) + ATP + H2O = Cd(2+)(out) + ADP + phosphate + H(+)</text>
        <dbReference type="Rhea" id="RHEA:12132"/>
        <dbReference type="ChEBI" id="CHEBI:15377"/>
        <dbReference type="ChEBI" id="CHEBI:15378"/>
        <dbReference type="ChEBI" id="CHEBI:30616"/>
        <dbReference type="ChEBI" id="CHEBI:43474"/>
        <dbReference type="ChEBI" id="CHEBI:48775"/>
        <dbReference type="ChEBI" id="CHEBI:456216"/>
        <dbReference type="EC" id="7.2.2.21"/>
    </reaction>
</comment>
<dbReference type="InterPro" id="IPR023299">
    <property type="entry name" value="ATPase_P-typ_cyto_dom_N"/>
</dbReference>
<proteinExistence type="inferred from homology"/>
<reference evidence="11 12" key="1">
    <citation type="journal article" date="2015" name="Genome Announc.">
        <title>Expanding the biotechnology potential of lactobacilli through comparative genomics of 213 strains and associated genera.</title>
        <authorList>
            <person name="Sun Z."/>
            <person name="Harris H.M."/>
            <person name="McCann A."/>
            <person name="Guo C."/>
            <person name="Argimon S."/>
            <person name="Zhang W."/>
            <person name="Yang X."/>
            <person name="Jeffery I.B."/>
            <person name="Cooney J.C."/>
            <person name="Kagawa T.F."/>
            <person name="Liu W."/>
            <person name="Song Y."/>
            <person name="Salvetti E."/>
            <person name="Wrobel A."/>
            <person name="Rasinkangas P."/>
            <person name="Parkhill J."/>
            <person name="Rea M.C."/>
            <person name="O'Sullivan O."/>
            <person name="Ritari J."/>
            <person name="Douillard F.P."/>
            <person name="Paul Ross R."/>
            <person name="Yang R."/>
            <person name="Briner A.E."/>
            <person name="Felis G.E."/>
            <person name="de Vos W.M."/>
            <person name="Barrangou R."/>
            <person name="Klaenhammer T.R."/>
            <person name="Caufield P.W."/>
            <person name="Cui Y."/>
            <person name="Zhang H."/>
            <person name="O'Toole P.W."/>
        </authorList>
    </citation>
    <scope>NUCLEOTIDE SEQUENCE [LARGE SCALE GENOMIC DNA]</scope>
    <source>
        <strain evidence="11 12">DSM 23026</strain>
    </source>
</reference>
<comment type="similarity">
    <text evidence="2 9">Belongs to the cation transport ATPase (P-type) (TC 3.A.3) family. Type IB subfamily.</text>
</comment>
<dbReference type="InterPro" id="IPR023298">
    <property type="entry name" value="ATPase_P-typ_TM_dom_sf"/>
</dbReference>
<evidence type="ECO:0000313" key="12">
    <source>
        <dbReference type="Proteomes" id="UP000051249"/>
    </source>
</evidence>
<dbReference type="SUPFAM" id="SSF81653">
    <property type="entry name" value="Calcium ATPase, transduction domain A"/>
    <property type="match status" value="1"/>
</dbReference>
<keyword evidence="3" id="KW-0104">Cadmium</keyword>
<dbReference type="InterPro" id="IPR059000">
    <property type="entry name" value="ATPase_P-type_domA"/>
</dbReference>
<dbReference type="NCBIfam" id="TIGR01494">
    <property type="entry name" value="ATPase_P-type"/>
    <property type="match status" value="1"/>
</dbReference>
<dbReference type="GO" id="GO:0016887">
    <property type="term" value="F:ATP hydrolysis activity"/>
    <property type="evidence" value="ECO:0007669"/>
    <property type="project" value="InterPro"/>
</dbReference>
<dbReference type="GO" id="GO:0008551">
    <property type="term" value="F:P-type cadmium transporter activity"/>
    <property type="evidence" value="ECO:0007669"/>
    <property type="project" value="UniProtKB-EC"/>
</dbReference>
<name>A0A0R2NGF3_9LACO</name>
<dbReference type="GO" id="GO:0005524">
    <property type="term" value="F:ATP binding"/>
    <property type="evidence" value="ECO:0007669"/>
    <property type="project" value="UniProtKB-UniRule"/>
</dbReference>
<dbReference type="OrthoDB" id="9813266at2"/>
<dbReference type="EMBL" id="JQCQ01000020">
    <property type="protein sequence ID" value="KRO24872.1"/>
    <property type="molecule type" value="Genomic_DNA"/>
</dbReference>
<evidence type="ECO:0000259" key="10">
    <source>
        <dbReference type="Pfam" id="PF00122"/>
    </source>
</evidence>
<dbReference type="PATRIC" id="fig|480391.4.peg.713"/>
<dbReference type="NCBIfam" id="TIGR01525">
    <property type="entry name" value="ATPase-IB_hvy"/>
    <property type="match status" value="1"/>
</dbReference>
<dbReference type="InterPro" id="IPR027256">
    <property type="entry name" value="P-typ_ATPase_IB"/>
</dbReference>
<dbReference type="PRINTS" id="PR00120">
    <property type="entry name" value="HATPASE"/>
</dbReference>
<keyword evidence="5 9" id="KW-1133">Transmembrane helix</keyword>
<evidence type="ECO:0000256" key="7">
    <source>
        <dbReference type="ARBA" id="ARBA00039103"/>
    </source>
</evidence>
<feature type="transmembrane region" description="Helical" evidence="9">
    <location>
        <begin position="227"/>
        <end position="245"/>
    </location>
</feature>
<evidence type="ECO:0000256" key="2">
    <source>
        <dbReference type="ARBA" id="ARBA00006024"/>
    </source>
</evidence>
<dbReference type="Proteomes" id="UP000051249">
    <property type="component" value="Unassembled WGS sequence"/>
</dbReference>
<feature type="transmembrane region" description="Helical" evidence="9">
    <location>
        <begin position="252"/>
        <end position="273"/>
    </location>
</feature>
<dbReference type="Pfam" id="PF00702">
    <property type="entry name" value="Hydrolase"/>
    <property type="match status" value="1"/>
</dbReference>
<keyword evidence="9" id="KW-0547">Nucleotide-binding</keyword>
<keyword evidence="9" id="KW-0067">ATP-binding</keyword>
<dbReference type="Gene3D" id="2.70.150.10">
    <property type="entry name" value="Calcium-transporting ATPase, cytoplasmic transduction domain A"/>
    <property type="match status" value="1"/>
</dbReference>
<protein>
    <recommendedName>
        <fullName evidence="7">Cd(2+)-exporting ATPase</fullName>
        <ecNumber evidence="7">7.2.2.21</ecNumber>
    </recommendedName>
</protein>
<dbReference type="GO" id="GO:0005886">
    <property type="term" value="C:plasma membrane"/>
    <property type="evidence" value="ECO:0007669"/>
    <property type="project" value="UniProtKB-SubCell"/>
</dbReference>
<gene>
    <name evidence="11" type="ORF">IV88_GL000702</name>
</gene>
<dbReference type="AlphaFoldDB" id="A0A0R2NGF3"/>
<dbReference type="PANTHER" id="PTHR48085:SF5">
    <property type="entry name" value="CADMIUM_ZINC-TRANSPORTING ATPASE HMA4-RELATED"/>
    <property type="match status" value="1"/>
</dbReference>
<accession>A0A0R2NGF3</accession>